<name>A0ABN7XNW9_GIGMA</name>
<accession>A0ABN7XNW9</accession>
<feature type="non-terminal residue" evidence="1">
    <location>
        <position position="1"/>
    </location>
</feature>
<comment type="caution">
    <text evidence="1">The sequence shown here is derived from an EMBL/GenBank/DDBJ whole genome shotgun (WGS) entry which is preliminary data.</text>
</comment>
<keyword evidence="2" id="KW-1185">Reference proteome</keyword>
<organism evidence="1 2">
    <name type="scientific">Gigaspora margarita</name>
    <dbReference type="NCBI Taxonomy" id="4874"/>
    <lineage>
        <taxon>Eukaryota</taxon>
        <taxon>Fungi</taxon>
        <taxon>Fungi incertae sedis</taxon>
        <taxon>Mucoromycota</taxon>
        <taxon>Glomeromycotina</taxon>
        <taxon>Glomeromycetes</taxon>
        <taxon>Diversisporales</taxon>
        <taxon>Gigasporaceae</taxon>
        <taxon>Gigaspora</taxon>
    </lineage>
</organism>
<gene>
    <name evidence="1" type="ORF">GMARGA_LOCUS45849</name>
</gene>
<feature type="non-terminal residue" evidence="1">
    <location>
        <position position="44"/>
    </location>
</feature>
<evidence type="ECO:0000313" key="2">
    <source>
        <dbReference type="Proteomes" id="UP000789901"/>
    </source>
</evidence>
<sequence length="44" mass="5411">DHWENFVFRIKNNLTTHKRIDNHPKYWGFKVQLANLDTQDAQDR</sequence>
<protein>
    <submittedName>
        <fullName evidence="1">15434_t:CDS:1</fullName>
    </submittedName>
</protein>
<proteinExistence type="predicted"/>
<dbReference type="Proteomes" id="UP000789901">
    <property type="component" value="Unassembled WGS sequence"/>
</dbReference>
<dbReference type="EMBL" id="CAJVQB010166503">
    <property type="protein sequence ID" value="CAG8857028.1"/>
    <property type="molecule type" value="Genomic_DNA"/>
</dbReference>
<reference evidence="1 2" key="1">
    <citation type="submission" date="2021-06" db="EMBL/GenBank/DDBJ databases">
        <authorList>
            <person name="Kallberg Y."/>
            <person name="Tangrot J."/>
            <person name="Rosling A."/>
        </authorList>
    </citation>
    <scope>NUCLEOTIDE SEQUENCE [LARGE SCALE GENOMIC DNA]</scope>
    <source>
        <strain evidence="1 2">120-4 pot B 10/14</strain>
    </source>
</reference>
<evidence type="ECO:0000313" key="1">
    <source>
        <dbReference type="EMBL" id="CAG8857028.1"/>
    </source>
</evidence>